<evidence type="ECO:0000313" key="3">
    <source>
        <dbReference type="Proteomes" id="UP001597568"/>
    </source>
</evidence>
<protein>
    <recommendedName>
        <fullName evidence="4">DUF308 domain-containing protein</fullName>
    </recommendedName>
</protein>
<feature type="transmembrane region" description="Helical" evidence="1">
    <location>
        <begin position="54"/>
        <end position="72"/>
    </location>
</feature>
<keyword evidence="1" id="KW-1133">Transmembrane helix</keyword>
<evidence type="ECO:0000256" key="1">
    <source>
        <dbReference type="SAM" id="Phobius"/>
    </source>
</evidence>
<dbReference type="Proteomes" id="UP001597568">
    <property type="component" value="Unassembled WGS sequence"/>
</dbReference>
<evidence type="ECO:0008006" key="4">
    <source>
        <dbReference type="Google" id="ProtNLM"/>
    </source>
</evidence>
<reference evidence="3" key="1">
    <citation type="journal article" date="2019" name="Int. J. Syst. Evol. Microbiol.">
        <title>The Global Catalogue of Microorganisms (GCM) 10K type strain sequencing project: providing services to taxonomists for standard genome sequencing and annotation.</title>
        <authorList>
            <consortium name="The Broad Institute Genomics Platform"/>
            <consortium name="The Broad Institute Genome Sequencing Center for Infectious Disease"/>
            <person name="Wu L."/>
            <person name="Ma J."/>
        </authorList>
    </citation>
    <scope>NUCLEOTIDE SEQUENCE [LARGE SCALE GENOMIC DNA]</scope>
    <source>
        <strain evidence="3">KCTC 33522</strain>
    </source>
</reference>
<feature type="transmembrane region" description="Helical" evidence="1">
    <location>
        <begin position="133"/>
        <end position="151"/>
    </location>
</feature>
<sequence>MTKWPLFITVGQVIIFPYYLFWLKNSTLTFSLFALIFALFSFGAALGYHLQQKWTMPIALPIALLGMIYILTLDVESLYIISVMQVILGFLQGYFRAWHVGQETYKLQVVWHYVIVGLAMVALSTVTIVVPQIFVAIYGFMLVICAIVMALKKCKKK</sequence>
<name>A0ABW5XX02_9BACL</name>
<feature type="transmembrane region" description="Helical" evidence="1">
    <location>
        <begin position="78"/>
        <end position="97"/>
    </location>
</feature>
<feature type="transmembrane region" description="Helical" evidence="1">
    <location>
        <begin position="5"/>
        <end position="22"/>
    </location>
</feature>
<keyword evidence="3" id="KW-1185">Reference proteome</keyword>
<evidence type="ECO:0000313" key="2">
    <source>
        <dbReference type="EMBL" id="MFD2867534.1"/>
    </source>
</evidence>
<proteinExistence type="predicted"/>
<dbReference type="EMBL" id="JBHUOR010000018">
    <property type="protein sequence ID" value="MFD2867534.1"/>
    <property type="molecule type" value="Genomic_DNA"/>
</dbReference>
<gene>
    <name evidence="2" type="ORF">ACFSY7_03320</name>
</gene>
<feature type="transmembrane region" description="Helical" evidence="1">
    <location>
        <begin position="28"/>
        <end position="47"/>
    </location>
</feature>
<accession>A0ABW5XX02</accession>
<comment type="caution">
    <text evidence="2">The sequence shown here is derived from an EMBL/GenBank/DDBJ whole genome shotgun (WGS) entry which is preliminary data.</text>
</comment>
<feature type="transmembrane region" description="Helical" evidence="1">
    <location>
        <begin position="109"/>
        <end position="127"/>
    </location>
</feature>
<organism evidence="2 3">
    <name type="scientific">Kurthia populi</name>
    <dbReference type="NCBI Taxonomy" id="1562132"/>
    <lineage>
        <taxon>Bacteria</taxon>
        <taxon>Bacillati</taxon>
        <taxon>Bacillota</taxon>
        <taxon>Bacilli</taxon>
        <taxon>Bacillales</taxon>
        <taxon>Caryophanaceae</taxon>
        <taxon>Kurthia</taxon>
    </lineage>
</organism>
<keyword evidence="1" id="KW-0472">Membrane</keyword>
<dbReference type="RefSeq" id="WP_380146818.1">
    <property type="nucleotide sequence ID" value="NZ_JBHUOR010000018.1"/>
</dbReference>
<keyword evidence="1" id="KW-0812">Transmembrane</keyword>